<organism evidence="1 2">
    <name type="scientific">Cirrhinus molitorella</name>
    <name type="common">mud carp</name>
    <dbReference type="NCBI Taxonomy" id="172907"/>
    <lineage>
        <taxon>Eukaryota</taxon>
        <taxon>Metazoa</taxon>
        <taxon>Chordata</taxon>
        <taxon>Craniata</taxon>
        <taxon>Vertebrata</taxon>
        <taxon>Euteleostomi</taxon>
        <taxon>Actinopterygii</taxon>
        <taxon>Neopterygii</taxon>
        <taxon>Teleostei</taxon>
        <taxon>Ostariophysi</taxon>
        <taxon>Cypriniformes</taxon>
        <taxon>Cyprinidae</taxon>
        <taxon>Labeoninae</taxon>
        <taxon>Labeonini</taxon>
        <taxon>Cirrhinus</taxon>
    </lineage>
</organism>
<evidence type="ECO:0000313" key="1">
    <source>
        <dbReference type="EMBL" id="KAL1268920.1"/>
    </source>
</evidence>
<gene>
    <name evidence="1" type="ORF">QQF64_031209</name>
</gene>
<name>A0ABR3MWE1_9TELE</name>
<reference evidence="1 2" key="1">
    <citation type="submission" date="2023-09" db="EMBL/GenBank/DDBJ databases">
        <authorList>
            <person name="Wang M."/>
        </authorList>
    </citation>
    <scope>NUCLEOTIDE SEQUENCE [LARGE SCALE GENOMIC DNA]</scope>
    <source>
        <strain evidence="1">GT-2023</strain>
        <tissue evidence="1">Liver</tissue>
    </source>
</reference>
<dbReference type="Proteomes" id="UP001558613">
    <property type="component" value="Unassembled WGS sequence"/>
</dbReference>
<sequence length="90" mass="10160">MKLPMNGARVESRRPVIGLFLQNSVFCVLLVSAGVSQHRASRHLFSDLRVTRFPAARRTSALKDKMKHMGTQAPADRRVFMRNSLIVLLV</sequence>
<comment type="caution">
    <text evidence="1">The sequence shown here is derived from an EMBL/GenBank/DDBJ whole genome shotgun (WGS) entry which is preliminary data.</text>
</comment>
<proteinExistence type="predicted"/>
<dbReference type="EMBL" id="JAYMGO010000008">
    <property type="protein sequence ID" value="KAL1268920.1"/>
    <property type="molecule type" value="Genomic_DNA"/>
</dbReference>
<accession>A0ABR3MWE1</accession>
<evidence type="ECO:0000313" key="2">
    <source>
        <dbReference type="Proteomes" id="UP001558613"/>
    </source>
</evidence>
<keyword evidence="2" id="KW-1185">Reference proteome</keyword>
<protein>
    <submittedName>
        <fullName evidence="1">Uncharacterized protein</fullName>
    </submittedName>
</protein>